<sequence>MVEYLTQYLGRFDHMTLLAIAVAAAVAIIIALRWTGQRYVAPKARLALSGDGSFEYGVAGADAHQPALGRIAGRNPPASGQECLAELIPEAAQTGELTAIWVRVEEARVGHVAVHEIVHFEKVLKGRAARCDAIVVGSARSGLQLRLDLVWPPRLREPR</sequence>
<dbReference type="EMBL" id="JANTHZ010000015">
    <property type="protein sequence ID" value="MCS0497807.1"/>
    <property type="molecule type" value="Genomic_DNA"/>
</dbReference>
<reference evidence="2" key="1">
    <citation type="submission" date="2022-08" db="EMBL/GenBank/DDBJ databases">
        <authorList>
            <person name="Li F."/>
        </authorList>
    </citation>
    <scope>NUCLEOTIDE SEQUENCE</scope>
    <source>
        <strain evidence="2">MQZ15Z-1</strain>
    </source>
</reference>
<keyword evidence="1" id="KW-0812">Transmembrane</keyword>
<keyword evidence="1" id="KW-0472">Membrane</keyword>
<accession>A0A9X2PME2</accession>
<dbReference type="Proteomes" id="UP001151088">
    <property type="component" value="Unassembled WGS sequence"/>
</dbReference>
<dbReference type="RefSeq" id="WP_258734964.1">
    <property type="nucleotide sequence ID" value="NZ_JANTHZ010000015.1"/>
</dbReference>
<gene>
    <name evidence="2" type="ORF">NVS89_22205</name>
</gene>
<keyword evidence="3" id="KW-1185">Reference proteome</keyword>
<comment type="caution">
    <text evidence="2">The sequence shown here is derived from an EMBL/GenBank/DDBJ whole genome shotgun (WGS) entry which is preliminary data.</text>
</comment>
<organism evidence="2 3">
    <name type="scientific">Ancylobacter mangrovi</name>
    <dbReference type="NCBI Taxonomy" id="2972472"/>
    <lineage>
        <taxon>Bacteria</taxon>
        <taxon>Pseudomonadati</taxon>
        <taxon>Pseudomonadota</taxon>
        <taxon>Alphaproteobacteria</taxon>
        <taxon>Hyphomicrobiales</taxon>
        <taxon>Xanthobacteraceae</taxon>
        <taxon>Ancylobacter</taxon>
    </lineage>
</organism>
<feature type="transmembrane region" description="Helical" evidence="1">
    <location>
        <begin position="15"/>
        <end position="35"/>
    </location>
</feature>
<evidence type="ECO:0000256" key="1">
    <source>
        <dbReference type="SAM" id="Phobius"/>
    </source>
</evidence>
<keyword evidence="1" id="KW-1133">Transmembrane helix</keyword>
<name>A0A9X2PME2_9HYPH</name>
<proteinExistence type="predicted"/>
<evidence type="ECO:0000313" key="3">
    <source>
        <dbReference type="Proteomes" id="UP001151088"/>
    </source>
</evidence>
<protein>
    <submittedName>
        <fullName evidence="2">Uncharacterized protein</fullName>
    </submittedName>
</protein>
<dbReference type="AlphaFoldDB" id="A0A9X2PME2"/>
<evidence type="ECO:0000313" key="2">
    <source>
        <dbReference type="EMBL" id="MCS0497807.1"/>
    </source>
</evidence>